<evidence type="ECO:0000313" key="2">
    <source>
        <dbReference type="Proteomes" id="UP000275652"/>
    </source>
</evidence>
<sequence length="59" mass="6764">AELLITRAVMERLGFSEDYLLTHAFAKHKVVDVRDVEKPSAMASVSRLYLSSPFKRRVQ</sequence>
<dbReference type="EMBL" id="QUTI01027235">
    <property type="protein sequence ID" value="RLO05288.1"/>
    <property type="molecule type" value="Genomic_DNA"/>
</dbReference>
<proteinExistence type="predicted"/>
<name>A0A9X8H988_APHAT</name>
<dbReference type="Proteomes" id="UP000275652">
    <property type="component" value="Unassembled WGS sequence"/>
</dbReference>
<evidence type="ECO:0000313" key="1">
    <source>
        <dbReference type="EMBL" id="RLO05288.1"/>
    </source>
</evidence>
<protein>
    <submittedName>
        <fullName evidence="1">Uncharacterized protein</fullName>
    </submittedName>
</protein>
<organism evidence="1 2">
    <name type="scientific">Aphanomyces astaci</name>
    <name type="common">Crayfish plague agent</name>
    <dbReference type="NCBI Taxonomy" id="112090"/>
    <lineage>
        <taxon>Eukaryota</taxon>
        <taxon>Sar</taxon>
        <taxon>Stramenopiles</taxon>
        <taxon>Oomycota</taxon>
        <taxon>Saprolegniomycetes</taxon>
        <taxon>Saprolegniales</taxon>
        <taxon>Verrucalvaceae</taxon>
        <taxon>Aphanomyces</taxon>
    </lineage>
</organism>
<accession>A0A9X8H988</accession>
<feature type="non-terminal residue" evidence="1">
    <location>
        <position position="1"/>
    </location>
</feature>
<dbReference type="AlphaFoldDB" id="A0A9X8H988"/>
<comment type="caution">
    <text evidence="1">The sequence shown here is derived from an EMBL/GenBank/DDBJ whole genome shotgun (WGS) entry which is preliminary data.</text>
</comment>
<gene>
    <name evidence="1" type="ORF">DYB28_003328</name>
</gene>
<reference evidence="1 2" key="1">
    <citation type="journal article" date="2018" name="J. Invertebr. Pathol.">
        <title>New genotyping method for the causative agent of crayfish plague (Aphanomyces astaci) based on whole genome data.</title>
        <authorList>
            <person name="Minardi D."/>
            <person name="Studholme D.J."/>
            <person name="van der Giezen M."/>
            <person name="Pretto T."/>
            <person name="Oidtmann B."/>
        </authorList>
    </citation>
    <scope>NUCLEOTIDE SEQUENCE [LARGE SCALE GENOMIC DNA]</scope>
    <source>
        <strain evidence="1 2">KB13</strain>
    </source>
</reference>